<dbReference type="GO" id="GO:0004181">
    <property type="term" value="F:metallocarboxypeptidase activity"/>
    <property type="evidence" value="ECO:0007669"/>
    <property type="project" value="InterPro"/>
</dbReference>
<evidence type="ECO:0000256" key="2">
    <source>
        <dbReference type="ARBA" id="ARBA00022723"/>
    </source>
</evidence>
<dbReference type="CDD" id="cd09607">
    <property type="entry name" value="M3B_PepF"/>
    <property type="match status" value="1"/>
</dbReference>
<keyword evidence="9" id="KW-0418">Kinase</keyword>
<dbReference type="EMBL" id="QNQT01000011">
    <property type="protein sequence ID" value="RDU35330.1"/>
    <property type="molecule type" value="Genomic_DNA"/>
</dbReference>
<dbReference type="RefSeq" id="WP_115453568.1">
    <property type="nucleotide sequence ID" value="NZ_QNQT01000011.1"/>
</dbReference>
<evidence type="ECO:0000256" key="4">
    <source>
        <dbReference type="ARBA" id="ARBA00022833"/>
    </source>
</evidence>
<dbReference type="InterPro" id="IPR001333">
    <property type="entry name" value="Peptidase_M32_Taq"/>
</dbReference>
<comment type="similarity">
    <text evidence="6">Belongs to the peptidase M3 family.</text>
</comment>
<evidence type="ECO:0000256" key="1">
    <source>
        <dbReference type="ARBA" id="ARBA00022670"/>
    </source>
</evidence>
<dbReference type="GO" id="GO:0006508">
    <property type="term" value="P:proteolysis"/>
    <property type="evidence" value="ECO:0007669"/>
    <property type="project" value="UniProtKB-KW"/>
</dbReference>
<dbReference type="GO" id="GO:0016301">
    <property type="term" value="F:kinase activity"/>
    <property type="evidence" value="ECO:0007669"/>
    <property type="project" value="UniProtKB-KW"/>
</dbReference>
<sequence length="592" mass="67998">MQKHKYPQSWDLDSLFKNSGELAGHITHTENLIDSLEADVEKAKIHNPYETKKLLDSLGDIRIHLSQASSFTTCLIAQDPRDPEALSLQGIAAALNARYDKSEKLVQSRLTTLTSNAWEQLLESEEFKDYRFLLTDWRKKAKRQLPEKEEKLLADLSGDGYHAWGQFYQTLMSSIKLSIPMDGMEKEMSVGQAINLRSHPDRIVRKMAHDALEGALKEKEELFAKILNHIAGFRLEMYKSRGIENVLEVPLHENRISKETLDAMWSAITNYKAVFAGYLNLKANLFGTEKLESYDFWAPSTSSHQEIPFDEAADLITEHFGTFSTEMKDFARHAFENGWIEAEDRSGKAGSAFCAGFPLSGESRIFMTYGGRITNVLTLAHELGHAFHNHALRPIRGMNRYYPLSLAETASTFSELVLLNAAYEKADCMEDKRFILDEKLKRSVMNFMNIHARFLFEERFFRERKSGYVPAERLNRLMQEAMDEAYMDSFGSPSVRSWIWTPHFYLTKSPFYNFPYTFGYLFSQSIYAAAKTKGPEFEKSYKNLLRDSGKMTAEELVMEHLGEDITTRGFWEKGLQLCAKDAEEFLTLDNRL</sequence>
<gene>
    <name evidence="9" type="ORF">DRW41_18790</name>
</gene>
<evidence type="ECO:0000256" key="6">
    <source>
        <dbReference type="RuleBase" id="RU003435"/>
    </source>
</evidence>
<dbReference type="InterPro" id="IPR013647">
    <property type="entry name" value="OligopepF_N_dom"/>
</dbReference>
<evidence type="ECO:0000313" key="10">
    <source>
        <dbReference type="Proteomes" id="UP000257144"/>
    </source>
</evidence>
<dbReference type="SUPFAM" id="SSF55486">
    <property type="entry name" value="Metalloproteases ('zincins'), catalytic domain"/>
    <property type="match status" value="1"/>
</dbReference>
<keyword evidence="9" id="KW-0808">Transferase</keyword>
<keyword evidence="5 6" id="KW-0482">Metalloprotease</keyword>
<dbReference type="AlphaFoldDB" id="A0A3D8GLI2"/>
<dbReference type="Gene3D" id="1.10.1370.20">
    <property type="entry name" value="Oligoendopeptidase f, C-terminal domain"/>
    <property type="match status" value="1"/>
</dbReference>
<dbReference type="Proteomes" id="UP000257144">
    <property type="component" value="Unassembled WGS sequence"/>
</dbReference>
<accession>A0A3D8GLI2</accession>
<dbReference type="Gene3D" id="1.20.140.70">
    <property type="entry name" value="Oligopeptidase f, N-terminal domain"/>
    <property type="match status" value="1"/>
</dbReference>
<dbReference type="Pfam" id="PF01432">
    <property type="entry name" value="Peptidase_M3"/>
    <property type="match status" value="1"/>
</dbReference>
<proteinExistence type="inferred from homology"/>
<keyword evidence="10" id="KW-1185">Reference proteome</keyword>
<dbReference type="InterPro" id="IPR042088">
    <property type="entry name" value="OligoPept_F_C"/>
</dbReference>
<organism evidence="9 10">
    <name type="scientific">Neobacillus piezotolerans</name>
    <dbReference type="NCBI Taxonomy" id="2259171"/>
    <lineage>
        <taxon>Bacteria</taxon>
        <taxon>Bacillati</taxon>
        <taxon>Bacillota</taxon>
        <taxon>Bacilli</taxon>
        <taxon>Bacillales</taxon>
        <taxon>Bacillaceae</taxon>
        <taxon>Neobacillus</taxon>
    </lineage>
</organism>
<dbReference type="PANTHER" id="PTHR34217">
    <property type="entry name" value="METAL-DEPENDENT CARBOXYPEPTIDASE"/>
    <property type="match status" value="1"/>
</dbReference>
<dbReference type="InterPro" id="IPR034006">
    <property type="entry name" value="M3B_PepF_2"/>
</dbReference>
<keyword evidence="2 6" id="KW-0479">Metal-binding</keyword>
<keyword evidence="4 6" id="KW-0862">Zinc</keyword>
<feature type="domain" description="Peptidase M3A/M3B catalytic" evidence="7">
    <location>
        <begin position="196"/>
        <end position="570"/>
    </location>
</feature>
<evidence type="ECO:0000313" key="9">
    <source>
        <dbReference type="EMBL" id="RDU35330.1"/>
    </source>
</evidence>
<dbReference type="NCBIfam" id="TIGR02290">
    <property type="entry name" value="M3_fam_3"/>
    <property type="match status" value="1"/>
</dbReference>
<keyword evidence="3 6" id="KW-0378">Hydrolase</keyword>
<dbReference type="InterPro" id="IPR011977">
    <property type="entry name" value="Pept_M3B_clade3"/>
</dbReference>
<dbReference type="InterPro" id="IPR001567">
    <property type="entry name" value="Pept_M3A_M3B_dom"/>
</dbReference>
<dbReference type="GO" id="GO:0046872">
    <property type="term" value="F:metal ion binding"/>
    <property type="evidence" value="ECO:0007669"/>
    <property type="project" value="UniProtKB-UniRule"/>
</dbReference>
<protein>
    <submittedName>
        <fullName evidence="9">Pantothenate kinase</fullName>
    </submittedName>
</protein>
<reference evidence="9 10" key="1">
    <citation type="submission" date="2018-07" db="EMBL/GenBank/DDBJ databases">
        <title>Bacillus sp. YLB-04 draft genome sequence.</title>
        <authorList>
            <person name="Yu L."/>
            <person name="Tang X."/>
        </authorList>
    </citation>
    <scope>NUCLEOTIDE SEQUENCE [LARGE SCALE GENOMIC DNA]</scope>
    <source>
        <strain evidence="9 10">YLB-04</strain>
    </source>
</reference>
<comment type="cofactor">
    <cofactor evidence="6">
        <name>Zn(2+)</name>
        <dbReference type="ChEBI" id="CHEBI:29105"/>
    </cofactor>
    <text evidence="6">Binds 1 zinc ion.</text>
</comment>
<dbReference type="PANTHER" id="PTHR34217:SF1">
    <property type="entry name" value="CARBOXYPEPTIDASE 1"/>
    <property type="match status" value="1"/>
</dbReference>
<feature type="domain" description="Oligopeptidase F N-terminal" evidence="8">
    <location>
        <begin position="111"/>
        <end position="176"/>
    </location>
</feature>
<evidence type="ECO:0000259" key="7">
    <source>
        <dbReference type="Pfam" id="PF01432"/>
    </source>
</evidence>
<comment type="caution">
    <text evidence="9">The sequence shown here is derived from an EMBL/GenBank/DDBJ whole genome shotgun (WGS) entry which is preliminary data.</text>
</comment>
<keyword evidence="1 6" id="KW-0645">Protease</keyword>
<dbReference type="Pfam" id="PF08439">
    <property type="entry name" value="Peptidase_M3_N"/>
    <property type="match status" value="1"/>
</dbReference>
<evidence type="ECO:0000259" key="8">
    <source>
        <dbReference type="Pfam" id="PF08439"/>
    </source>
</evidence>
<name>A0A3D8GLI2_9BACI</name>
<evidence type="ECO:0000256" key="3">
    <source>
        <dbReference type="ARBA" id="ARBA00022801"/>
    </source>
</evidence>
<dbReference type="GO" id="GO:0004222">
    <property type="term" value="F:metalloendopeptidase activity"/>
    <property type="evidence" value="ECO:0007669"/>
    <property type="project" value="InterPro"/>
</dbReference>
<evidence type="ECO:0000256" key="5">
    <source>
        <dbReference type="ARBA" id="ARBA00023049"/>
    </source>
</evidence>
<dbReference type="OrthoDB" id="9769691at2"/>